<dbReference type="Proteomes" id="UP000645390">
    <property type="component" value="Unassembled WGS sequence"/>
</dbReference>
<keyword evidence="2" id="KW-1185">Reference proteome</keyword>
<evidence type="ECO:0000313" key="1">
    <source>
        <dbReference type="EMBL" id="GGI22163.1"/>
    </source>
</evidence>
<evidence type="ECO:0000313" key="2">
    <source>
        <dbReference type="Proteomes" id="UP000645390"/>
    </source>
</evidence>
<gene>
    <name evidence="1" type="ORF">GCM10008119_01270</name>
</gene>
<dbReference type="EMBL" id="BMDJ01000001">
    <property type="protein sequence ID" value="GGI22163.1"/>
    <property type="molecule type" value="Genomic_DNA"/>
</dbReference>
<organism evidence="1 2">
    <name type="scientific">Pedobacter mendelii</name>
    <dbReference type="NCBI Taxonomy" id="1908240"/>
    <lineage>
        <taxon>Bacteria</taxon>
        <taxon>Pseudomonadati</taxon>
        <taxon>Bacteroidota</taxon>
        <taxon>Sphingobacteriia</taxon>
        <taxon>Sphingobacteriales</taxon>
        <taxon>Sphingobacteriaceae</taxon>
        <taxon>Pedobacter</taxon>
    </lineage>
</organism>
<evidence type="ECO:0008006" key="3">
    <source>
        <dbReference type="Google" id="ProtNLM"/>
    </source>
</evidence>
<proteinExistence type="predicted"/>
<name>A0ABQ2BBB8_9SPHI</name>
<protein>
    <recommendedName>
        <fullName evidence="3">YtxH domain-containing protein</fullName>
    </recommendedName>
</protein>
<dbReference type="RefSeq" id="WP_188411326.1">
    <property type="nucleotide sequence ID" value="NZ_BMDJ01000001.1"/>
</dbReference>
<accession>A0ABQ2BBB8</accession>
<reference evidence="2" key="1">
    <citation type="journal article" date="2019" name="Int. J. Syst. Evol. Microbiol.">
        <title>The Global Catalogue of Microorganisms (GCM) 10K type strain sequencing project: providing services to taxonomists for standard genome sequencing and annotation.</title>
        <authorList>
            <consortium name="The Broad Institute Genomics Platform"/>
            <consortium name="The Broad Institute Genome Sequencing Center for Infectious Disease"/>
            <person name="Wu L."/>
            <person name="Ma J."/>
        </authorList>
    </citation>
    <scope>NUCLEOTIDE SEQUENCE [LARGE SCALE GENOMIC DNA]</scope>
    <source>
        <strain evidence="2">CCM 8939</strain>
    </source>
</reference>
<sequence>MSLLKYVVLGAAAVYGFKYATRKRAIDGKSFIDDLRDQTPDYLNKAKKFGERMKQDFSQTNQMY</sequence>
<comment type="caution">
    <text evidence="1">The sequence shown here is derived from an EMBL/GenBank/DDBJ whole genome shotgun (WGS) entry which is preliminary data.</text>
</comment>